<dbReference type="PROSITE" id="PS50005">
    <property type="entry name" value="TPR"/>
    <property type="match status" value="1"/>
</dbReference>
<dbReference type="EMBL" id="CP004393">
    <property type="protein sequence ID" value="AJE47794.1"/>
    <property type="molecule type" value="Genomic_DNA"/>
</dbReference>
<dbReference type="CDD" id="cd00761">
    <property type="entry name" value="Glyco_tranf_GTA_type"/>
    <property type="match status" value="1"/>
</dbReference>
<feature type="domain" description="Glycosyltransferase 2-like" evidence="2">
    <location>
        <begin position="7"/>
        <end position="141"/>
    </location>
</feature>
<dbReference type="InterPro" id="IPR001173">
    <property type="entry name" value="Glyco_trans_2-like"/>
</dbReference>
<dbReference type="RefSeq" id="WP_043870273.1">
    <property type="nucleotide sequence ID" value="NZ_CP004393.1"/>
</dbReference>
<dbReference type="PANTHER" id="PTHR43685:SF2">
    <property type="entry name" value="GLYCOSYLTRANSFERASE 2-LIKE DOMAIN-CONTAINING PROTEIN"/>
    <property type="match status" value="1"/>
</dbReference>
<proteinExistence type="predicted"/>
<evidence type="ECO:0000256" key="1">
    <source>
        <dbReference type="PROSITE-ProRule" id="PRU00339"/>
    </source>
</evidence>
<keyword evidence="1" id="KW-0802">TPR repeat</keyword>
<dbReference type="Pfam" id="PF00535">
    <property type="entry name" value="Glycos_transf_2"/>
    <property type="match status" value="1"/>
</dbReference>
<dbReference type="Gene3D" id="3.90.550.10">
    <property type="entry name" value="Spore Coat Polysaccharide Biosynthesis Protein SpsA, Chain A"/>
    <property type="match status" value="1"/>
</dbReference>
<reference evidence="3 4" key="1">
    <citation type="journal article" date="2014" name="Int. J. Syst. Evol. Microbiol.">
        <title>Celeribacter indicus sp. nov., a polycyclic aromatic hydrocarbon-degrading bacterium from deep-sea sediment and reclassification of Huaishuia halophila as Celeribacter halophilus comb. nov.</title>
        <authorList>
            <person name="Lai Q."/>
            <person name="Cao J."/>
            <person name="Yuan J."/>
            <person name="Li F."/>
            <person name="Shao Z."/>
        </authorList>
    </citation>
    <scope>NUCLEOTIDE SEQUENCE [LARGE SCALE GENOMIC DNA]</scope>
    <source>
        <strain evidence="3">P73</strain>
    </source>
</reference>
<evidence type="ECO:0000313" key="4">
    <source>
        <dbReference type="Proteomes" id="UP000031521"/>
    </source>
</evidence>
<dbReference type="SUPFAM" id="SSF53448">
    <property type="entry name" value="Nucleotide-diphospho-sugar transferases"/>
    <property type="match status" value="1"/>
</dbReference>
<dbReference type="KEGG" id="cid:P73_3079"/>
<evidence type="ECO:0000259" key="2">
    <source>
        <dbReference type="Pfam" id="PF00535"/>
    </source>
</evidence>
<dbReference type="Proteomes" id="UP000031521">
    <property type="component" value="Chromosome"/>
</dbReference>
<evidence type="ECO:0000313" key="3">
    <source>
        <dbReference type="EMBL" id="AJE47794.1"/>
    </source>
</evidence>
<dbReference type="InterPro" id="IPR029044">
    <property type="entry name" value="Nucleotide-diphossugar_trans"/>
</dbReference>
<sequence length="405" mass="45249">MGHTITAIVPTFNRGAMLAETLTGILRQKRPVDQIIVQDDGSTDETPEIVAPLVAAEGHRLHYERTENGGKSRALNRALSKATGDYIWICDDDDIALPEATAKLAAHLDADPTLGVVAGRHERFSTRPDGKPVLDGTGYWPDLSRGSALRHTLEDIFFFQNATLVRRDCYDCVGPFDETLTRSIDYEMTVRLLARFPAQVIEDVIFLQRKHDGARGPAGQQHAAARSEEVWRETDREIFARFRHDLPLSLYEAMFETGDPGRRRRAALLERGAVYARRRDWEAALEDFEAAARLAPACDLSVEEARIAVRAMAAKHGADEVFAPERRRSLRRIARSGRAGRSLTRWLGRGALWRLRAAVEARQAREAMRIAAFLAAVPPATDPIPETADPALRERDTLPLEAYAW</sequence>
<dbReference type="STRING" id="1208324.P73_3079"/>
<keyword evidence="4" id="KW-1185">Reference proteome</keyword>
<organism evidence="3 4">
    <name type="scientific">Celeribacter indicus</name>
    <dbReference type="NCBI Taxonomy" id="1208324"/>
    <lineage>
        <taxon>Bacteria</taxon>
        <taxon>Pseudomonadati</taxon>
        <taxon>Pseudomonadota</taxon>
        <taxon>Alphaproteobacteria</taxon>
        <taxon>Rhodobacterales</taxon>
        <taxon>Roseobacteraceae</taxon>
        <taxon>Celeribacter</taxon>
    </lineage>
</organism>
<dbReference type="InterPro" id="IPR050834">
    <property type="entry name" value="Glycosyltransf_2"/>
</dbReference>
<name>A0A0B5DXR6_9RHOB</name>
<dbReference type="GO" id="GO:0016740">
    <property type="term" value="F:transferase activity"/>
    <property type="evidence" value="ECO:0007669"/>
    <property type="project" value="UniProtKB-KW"/>
</dbReference>
<dbReference type="AlphaFoldDB" id="A0A0B5DXR6"/>
<keyword evidence="3" id="KW-0808">Transferase</keyword>
<dbReference type="HOGENOM" id="CLU_025996_0_0_5"/>
<feature type="repeat" description="TPR" evidence="1">
    <location>
        <begin position="265"/>
        <end position="298"/>
    </location>
</feature>
<accession>A0A0B5DXR6</accession>
<dbReference type="OrthoDB" id="5291101at2"/>
<dbReference type="InterPro" id="IPR019734">
    <property type="entry name" value="TPR_rpt"/>
</dbReference>
<gene>
    <name evidence="3" type="ORF">P73_3079</name>
</gene>
<protein>
    <submittedName>
        <fullName evidence="3">Family 2 glycosyl transferase</fullName>
    </submittedName>
</protein>
<dbReference type="PANTHER" id="PTHR43685">
    <property type="entry name" value="GLYCOSYLTRANSFERASE"/>
    <property type="match status" value="1"/>
</dbReference>